<accession>A0A0H0SF33</accession>
<keyword evidence="6" id="KW-1185">Reference proteome</keyword>
<evidence type="ECO:0000313" key="2">
    <source>
        <dbReference type="EMBL" id="GED58979.1"/>
    </source>
</evidence>
<proteinExistence type="predicted"/>
<evidence type="ECO:0000313" key="1">
    <source>
        <dbReference type="EMBL" id="ASJ53043.1"/>
    </source>
</evidence>
<dbReference type="Pfam" id="PF07873">
    <property type="entry name" value="YabP"/>
    <property type="match status" value="1"/>
</dbReference>
<dbReference type="EMBL" id="LDCN01000007">
    <property type="protein sequence ID" value="KLH97059.1"/>
    <property type="molecule type" value="Genomic_DNA"/>
</dbReference>
<evidence type="ECO:0000313" key="3">
    <source>
        <dbReference type="EMBL" id="KLH97059.1"/>
    </source>
</evidence>
<reference evidence="1 5" key="2">
    <citation type="submission" date="2016-11" db="EMBL/GenBank/DDBJ databases">
        <authorList>
            <person name="Jaros S."/>
            <person name="Januszkiewicz K."/>
            <person name="Wedrychowicz H."/>
        </authorList>
    </citation>
    <scope>NUCLEOTIDE SEQUENCE [LARGE SCALE GENOMIC DNA]</scope>
    <source>
        <strain evidence="1 5">NF2</strain>
    </source>
</reference>
<dbReference type="GeneID" id="95751825"/>
<gene>
    <name evidence="2" type="primary">yqfC</name>
    <name evidence="3" type="ORF">AA984_21060</name>
    <name evidence="2" type="ORF">BFO01nite_31110</name>
    <name evidence="1" type="ORF">BP422_05420</name>
</gene>
<sequence length="98" mass="11112">MKRWSRRLRQLAGGVLDLPQDVVLEVPRITMIGHLQMYIENHRGVLHFSEKELRLLLTNGQMIVSGEQLVIRAILPEEVLLEGRIGGVKFLETGPQSS</sequence>
<organism evidence="1 5">
    <name type="scientific">Brevibacillus formosus</name>
    <dbReference type="NCBI Taxonomy" id="54913"/>
    <lineage>
        <taxon>Bacteria</taxon>
        <taxon>Bacillati</taxon>
        <taxon>Bacillota</taxon>
        <taxon>Bacilli</taxon>
        <taxon>Bacillales</taxon>
        <taxon>Paenibacillaceae</taxon>
        <taxon>Brevibacillus</taxon>
    </lineage>
</organism>
<dbReference type="InterPro" id="IPR022477">
    <property type="entry name" value="Spore_YqfC"/>
</dbReference>
<dbReference type="KEGG" id="bfm:BP422_05420"/>
<name>A0A0H0SF33_9BACL</name>
<reference evidence="2 6" key="3">
    <citation type="submission" date="2019-06" db="EMBL/GenBank/DDBJ databases">
        <title>Whole genome shotgun sequence of Brevibacillus formosus NBRC 15716.</title>
        <authorList>
            <person name="Hosoyama A."/>
            <person name="Uohara A."/>
            <person name="Ohji S."/>
            <person name="Ichikawa N."/>
        </authorList>
    </citation>
    <scope>NUCLEOTIDE SEQUENCE [LARGE SCALE GENOMIC DNA]</scope>
    <source>
        <strain evidence="2 6">NBRC 15716</strain>
    </source>
</reference>
<dbReference type="RefSeq" id="WP_007727617.1">
    <property type="nucleotide sequence ID" value="NZ_BAAFVL010000002.1"/>
</dbReference>
<dbReference type="Proteomes" id="UP000035218">
    <property type="component" value="Unassembled WGS sequence"/>
</dbReference>
<dbReference type="EMBL" id="BJOL01000017">
    <property type="protein sequence ID" value="GED58979.1"/>
    <property type="molecule type" value="Genomic_DNA"/>
</dbReference>
<dbReference type="OrthoDB" id="2989236at2"/>
<protein>
    <submittedName>
        <fullName evidence="1">Sporulation protein YqfC</fullName>
    </submittedName>
    <submittedName>
        <fullName evidence="3">Stage IV sporulation protein</fullName>
    </submittedName>
</protein>
<evidence type="ECO:0000313" key="4">
    <source>
        <dbReference type="Proteomes" id="UP000035218"/>
    </source>
</evidence>
<dbReference type="NCBIfam" id="TIGR02856">
    <property type="entry name" value="spore_yqfC"/>
    <property type="match status" value="1"/>
</dbReference>
<dbReference type="InterPro" id="IPR022476">
    <property type="entry name" value="Spore_YabP/YqfC"/>
</dbReference>
<evidence type="ECO:0000313" key="5">
    <source>
        <dbReference type="Proteomes" id="UP000197781"/>
    </source>
</evidence>
<dbReference type="Proteomes" id="UP000319498">
    <property type="component" value="Unassembled WGS sequence"/>
</dbReference>
<reference evidence="3 4" key="1">
    <citation type="submission" date="2015-05" db="EMBL/GenBank/DDBJ databases">
        <title>Genome sequencing project for genomic taxonomy and phylogenomics of Bacillus-like bacteria.</title>
        <authorList>
            <person name="Liu B."/>
            <person name="Wang J."/>
            <person name="Zhu Y."/>
            <person name="Liu G."/>
            <person name="Chen Q."/>
            <person name="Chen Z."/>
            <person name="Lan J."/>
            <person name="Che J."/>
            <person name="Ge C."/>
            <person name="Shi H."/>
            <person name="Pan Z."/>
            <person name="Liu X."/>
        </authorList>
    </citation>
    <scope>NUCLEOTIDE SEQUENCE [LARGE SCALE GENOMIC DNA]</scope>
    <source>
        <strain evidence="3 4">DSM 9885</strain>
    </source>
</reference>
<dbReference type="AlphaFoldDB" id="A0A0H0SF33"/>
<evidence type="ECO:0000313" key="6">
    <source>
        <dbReference type="Proteomes" id="UP000319498"/>
    </source>
</evidence>
<dbReference type="Proteomes" id="UP000197781">
    <property type="component" value="Chromosome"/>
</dbReference>
<dbReference type="EMBL" id="CP018145">
    <property type="protein sequence ID" value="ASJ53043.1"/>
    <property type="molecule type" value="Genomic_DNA"/>
</dbReference>